<evidence type="ECO:0000256" key="1">
    <source>
        <dbReference type="SAM" id="MobiDB-lite"/>
    </source>
</evidence>
<dbReference type="RefSeq" id="WP_345302831.1">
    <property type="nucleotide sequence ID" value="NZ_BAABJE010000007.1"/>
</dbReference>
<organism evidence="3 4">
    <name type="scientific">Lysobacter hankyongensis</name>
    <dbReference type="NCBI Taxonomy" id="1176535"/>
    <lineage>
        <taxon>Bacteria</taxon>
        <taxon>Pseudomonadati</taxon>
        <taxon>Pseudomonadota</taxon>
        <taxon>Gammaproteobacteria</taxon>
        <taxon>Lysobacterales</taxon>
        <taxon>Lysobacteraceae</taxon>
        <taxon>Lysobacter</taxon>
    </lineage>
</organism>
<sequence>MTITSRDYAALSEDSYRHPQSNPNSTVTIEGVNYRVLANSDRPSGYQGTIYQRVDTHEIVVAHRGTEPSRGTGELFRDAVRTDGGMVVNGVNNQTQDAMDLTRRAVEIARAEAERTGRPAPEVTVTGHSLGGTLAQITAHEFGLKGETFNAYGAAGLRQGVPAGGNDVINHVRATDVVSAASPHYGQTRVYATPDDIEALRDGGYRNDRSRWDIRNPLEVAWDRGGPAHAIGAFVRAEGGGPLMSQDNLQRAQQFDPMIDKFRDDVGGIRSGITNTSIGVQDGVQRVRDGWNRLFSENSAGPQQSPLVSDNPMLAQAYREFDRTGQQPDARVVAGVVAGAQQQGLTGIDHLAANNGTLFAVQGRSPDDPAARIANVSVDTAMRQPLAANSEVSAQGQTQLAQAPQQDQEQTRMAMRA</sequence>
<name>A0ABP9B964_9GAMM</name>
<feature type="domain" description="X-Tfes XVIPCD" evidence="2">
    <location>
        <begin position="310"/>
        <end position="391"/>
    </location>
</feature>
<feature type="compositionally biased region" description="Low complexity" evidence="1">
    <location>
        <begin position="394"/>
        <end position="408"/>
    </location>
</feature>
<accession>A0ABP9B964</accession>
<gene>
    <name evidence="3" type="ORF">GCM10023307_16340</name>
</gene>
<evidence type="ECO:0000313" key="3">
    <source>
        <dbReference type="EMBL" id="GAA4791764.1"/>
    </source>
</evidence>
<dbReference type="Proteomes" id="UP001499959">
    <property type="component" value="Unassembled WGS sequence"/>
</dbReference>
<proteinExistence type="predicted"/>
<dbReference type="EMBL" id="BAABJE010000007">
    <property type="protein sequence ID" value="GAA4791764.1"/>
    <property type="molecule type" value="Genomic_DNA"/>
</dbReference>
<protein>
    <recommendedName>
        <fullName evidence="2">X-Tfes XVIPCD domain-containing protein</fullName>
    </recommendedName>
</protein>
<reference evidence="4" key="1">
    <citation type="journal article" date="2019" name="Int. J. Syst. Evol. Microbiol.">
        <title>The Global Catalogue of Microorganisms (GCM) 10K type strain sequencing project: providing services to taxonomists for standard genome sequencing and annotation.</title>
        <authorList>
            <consortium name="The Broad Institute Genomics Platform"/>
            <consortium name="The Broad Institute Genome Sequencing Center for Infectious Disease"/>
            <person name="Wu L."/>
            <person name="Ma J."/>
        </authorList>
    </citation>
    <scope>NUCLEOTIDE SEQUENCE [LARGE SCALE GENOMIC DNA]</scope>
    <source>
        <strain evidence="4">JCM 18204</strain>
    </source>
</reference>
<dbReference type="Pfam" id="PF26363">
    <property type="entry name" value="Phospholipase-like"/>
    <property type="match status" value="1"/>
</dbReference>
<dbReference type="InterPro" id="IPR029058">
    <property type="entry name" value="AB_hydrolase_fold"/>
</dbReference>
<dbReference type="InterPro" id="IPR046519">
    <property type="entry name" value="X-Tfes_XVIPCD"/>
</dbReference>
<feature type="region of interest" description="Disordered" evidence="1">
    <location>
        <begin position="1"/>
        <end position="26"/>
    </location>
</feature>
<dbReference type="Gene3D" id="3.40.50.1820">
    <property type="entry name" value="alpha/beta hydrolase"/>
    <property type="match status" value="1"/>
</dbReference>
<comment type="caution">
    <text evidence="3">The sequence shown here is derived from an EMBL/GenBank/DDBJ whole genome shotgun (WGS) entry which is preliminary data.</text>
</comment>
<evidence type="ECO:0000313" key="4">
    <source>
        <dbReference type="Proteomes" id="UP001499959"/>
    </source>
</evidence>
<dbReference type="Pfam" id="PF20410">
    <property type="entry name" value="X-Tfes_XVIPCD"/>
    <property type="match status" value="1"/>
</dbReference>
<dbReference type="SUPFAM" id="SSF53474">
    <property type="entry name" value="alpha/beta-Hydrolases"/>
    <property type="match status" value="1"/>
</dbReference>
<evidence type="ECO:0000259" key="2">
    <source>
        <dbReference type="Pfam" id="PF20410"/>
    </source>
</evidence>
<feature type="region of interest" description="Disordered" evidence="1">
    <location>
        <begin position="388"/>
        <end position="417"/>
    </location>
</feature>
<keyword evidence="4" id="KW-1185">Reference proteome</keyword>